<evidence type="ECO:0000256" key="6">
    <source>
        <dbReference type="ARBA" id="ARBA00022786"/>
    </source>
</evidence>
<dbReference type="Pfam" id="PF00514">
    <property type="entry name" value="Arm"/>
    <property type="match status" value="5"/>
</dbReference>
<keyword evidence="12" id="KW-1185">Reference proteome</keyword>
<gene>
    <name evidence="11" type="ORF">OSB04_030448</name>
</gene>
<evidence type="ECO:0000259" key="10">
    <source>
        <dbReference type="PROSITE" id="PS50011"/>
    </source>
</evidence>
<keyword evidence="3" id="KW-0677">Repeat</keyword>
<dbReference type="PANTHER" id="PTHR23315">
    <property type="entry name" value="U BOX DOMAIN-CONTAINING"/>
    <property type="match status" value="1"/>
</dbReference>
<protein>
    <recommendedName>
        <fullName evidence="10">Protein kinase domain-containing protein</fullName>
    </recommendedName>
</protein>
<dbReference type="GO" id="GO:0005524">
    <property type="term" value="F:ATP binding"/>
    <property type="evidence" value="ECO:0007669"/>
    <property type="project" value="UniProtKB-UniRule"/>
</dbReference>
<dbReference type="InterPro" id="IPR000225">
    <property type="entry name" value="Armadillo"/>
</dbReference>
<dbReference type="InterPro" id="IPR016024">
    <property type="entry name" value="ARM-type_fold"/>
</dbReference>
<evidence type="ECO:0000256" key="7">
    <source>
        <dbReference type="ARBA" id="ARBA00022840"/>
    </source>
</evidence>
<dbReference type="PROSITE" id="PS00108">
    <property type="entry name" value="PROTEIN_KINASE_ST"/>
    <property type="match status" value="1"/>
</dbReference>
<dbReference type="InterPro" id="IPR017441">
    <property type="entry name" value="Protein_kinase_ATP_BS"/>
</dbReference>
<name>A0AA38SK94_9ASTR</name>
<dbReference type="GO" id="GO:0004674">
    <property type="term" value="F:protein serine/threonine kinase activity"/>
    <property type="evidence" value="ECO:0007669"/>
    <property type="project" value="UniProtKB-KW"/>
</dbReference>
<organism evidence="11 12">
    <name type="scientific">Centaurea solstitialis</name>
    <name type="common">yellow star-thistle</name>
    <dbReference type="NCBI Taxonomy" id="347529"/>
    <lineage>
        <taxon>Eukaryota</taxon>
        <taxon>Viridiplantae</taxon>
        <taxon>Streptophyta</taxon>
        <taxon>Embryophyta</taxon>
        <taxon>Tracheophyta</taxon>
        <taxon>Spermatophyta</taxon>
        <taxon>Magnoliopsida</taxon>
        <taxon>eudicotyledons</taxon>
        <taxon>Gunneridae</taxon>
        <taxon>Pentapetalae</taxon>
        <taxon>asterids</taxon>
        <taxon>campanulids</taxon>
        <taxon>Asterales</taxon>
        <taxon>Asteraceae</taxon>
        <taxon>Carduoideae</taxon>
        <taxon>Cardueae</taxon>
        <taxon>Centaureinae</taxon>
        <taxon>Centaurea</taxon>
    </lineage>
</organism>
<evidence type="ECO:0000313" key="11">
    <source>
        <dbReference type="EMBL" id="KAJ9537715.1"/>
    </source>
</evidence>
<keyword evidence="7 9" id="KW-0067">ATP-binding</keyword>
<dbReference type="InterPro" id="IPR011989">
    <property type="entry name" value="ARM-like"/>
</dbReference>
<dbReference type="Gene3D" id="1.25.10.10">
    <property type="entry name" value="Leucine-rich Repeat Variant"/>
    <property type="match status" value="4"/>
</dbReference>
<keyword evidence="5" id="KW-0418">Kinase</keyword>
<reference evidence="11" key="1">
    <citation type="submission" date="2023-03" db="EMBL/GenBank/DDBJ databases">
        <title>Chromosome-scale reference genome and RAD-based genetic map of yellow starthistle (Centaurea solstitialis) reveal putative structural variation and QTLs associated with invader traits.</title>
        <authorList>
            <person name="Reatini B."/>
            <person name="Cang F.A."/>
            <person name="Jiang Q."/>
            <person name="Mckibben M.T.W."/>
            <person name="Barker M.S."/>
            <person name="Rieseberg L.H."/>
            <person name="Dlugosch K.M."/>
        </authorList>
    </citation>
    <scope>NUCLEOTIDE SEQUENCE</scope>
    <source>
        <strain evidence="11">CAN-66</strain>
        <tissue evidence="11">Leaf</tissue>
    </source>
</reference>
<proteinExistence type="predicted"/>
<evidence type="ECO:0000256" key="4">
    <source>
        <dbReference type="ARBA" id="ARBA00022741"/>
    </source>
</evidence>
<evidence type="ECO:0000256" key="8">
    <source>
        <dbReference type="PROSITE-ProRule" id="PRU00259"/>
    </source>
</evidence>
<dbReference type="InterPro" id="IPR000719">
    <property type="entry name" value="Prot_kinase_dom"/>
</dbReference>
<dbReference type="Gene3D" id="1.10.510.10">
    <property type="entry name" value="Transferase(Phosphotransferase) domain 1"/>
    <property type="match status" value="1"/>
</dbReference>
<feature type="repeat" description="ARM" evidence="8">
    <location>
        <begin position="375"/>
        <end position="417"/>
    </location>
</feature>
<dbReference type="InterPro" id="IPR001245">
    <property type="entry name" value="Ser-Thr/Tyr_kinase_cat_dom"/>
</dbReference>
<evidence type="ECO:0000256" key="9">
    <source>
        <dbReference type="PROSITE-ProRule" id="PRU10141"/>
    </source>
</evidence>
<keyword evidence="6" id="KW-0833">Ubl conjugation pathway</keyword>
<keyword evidence="2" id="KW-0808">Transferase</keyword>
<accession>A0AA38SK94</accession>
<dbReference type="AlphaFoldDB" id="A0AA38SK94"/>
<dbReference type="SMART" id="SM00185">
    <property type="entry name" value="ARM"/>
    <property type="match status" value="9"/>
</dbReference>
<dbReference type="EMBL" id="JARYMX010000008">
    <property type="protein sequence ID" value="KAJ9537715.1"/>
    <property type="molecule type" value="Genomic_DNA"/>
</dbReference>
<feature type="domain" description="Protein kinase" evidence="10">
    <location>
        <begin position="25"/>
        <end position="307"/>
    </location>
</feature>
<dbReference type="InterPro" id="IPR058678">
    <property type="entry name" value="ARM_PUB"/>
</dbReference>
<sequence>MMHVTKQFQHLKIQLEAILSATNNFSEDNCIGNGGFGKVYKGELIDSEGRQTMVAIKRLNRAYGQGDPEFWKEIIMLSRYKHENIVFLLGFCDESGEKILVYEYASKKSLDLYLKSDNLTWVQRLKICIGAARGLAYLHNPGGTQQRVLHRDIKSSNILLDENWNARISDLGLSKFGPANQQITFLVSNAVGTIGYCDPVYVETGVLKKESDVYSFGVVLFEVLCGRLCIGNNNDKQRPMTGLARQCYEQDKVNEIIYGSIKDEIKPKSLKAFTAIAYQCLNRDLEERPLMTKVVRTLERALEHQGIANRPVDYDTDDEDVVESDFSTLDGGTSGNYLASLLRKLRPDDQRTAAGEIRLLAKRNADNRVAIAEAGAIPLLTRLLTAPDSHTQEHAVTALLNLSLCEENKGSIVSSGAVPGIVQVLKKGNKERALRAGVIPTLMELLKEPQGGMKEEALAILAILASHPEGIVAIGKAEAVPVLVEFMGSGSVRNKENAAVALVHLCSGNEEYLVEAQKAGGMGVVVDLLHHGTPRGKRKARQLLERMSKLVQEEKVLAQIQMEWKMGDDNNDNHRPLTGLARQCYEQNKGDANSLADYDTDDEDIVESDFSTLDGGASGNYLASLLCKLNSGSPNNQRSAAGEIRLLAKRNAENRVAVAEAGAIPLLTRLLTSPDSRTQEHAVTALLNLSLCEENKGSIVSSGAVPGIIQVLKKGSREAQENAAATLFSLSVIDENKAVIGSLGAIPPLVLLLGEGTQRGKKDAATALINLCIFQGNKERAEEALAILAILSIHPDGKVAIGKAEAVPVLVEFMRSGSVRNKENAAAILAHLCSGDEKYLVEAQETGAMGVLVDLLHHGTPRGKRKAGQLLEKMSRSVQ</sequence>
<dbReference type="Pfam" id="PF25598">
    <property type="entry name" value="ARM_PUB"/>
    <property type="match status" value="1"/>
</dbReference>
<evidence type="ECO:0000256" key="2">
    <source>
        <dbReference type="ARBA" id="ARBA00022679"/>
    </source>
</evidence>
<dbReference type="SUPFAM" id="SSF48371">
    <property type="entry name" value="ARM repeat"/>
    <property type="match status" value="2"/>
</dbReference>
<keyword evidence="4 9" id="KW-0547">Nucleotide-binding</keyword>
<keyword evidence="1" id="KW-0723">Serine/threonine-protein kinase</keyword>
<dbReference type="PROSITE" id="PS00107">
    <property type="entry name" value="PROTEIN_KINASE_ATP"/>
    <property type="match status" value="1"/>
</dbReference>
<dbReference type="PROSITE" id="PS50011">
    <property type="entry name" value="PROTEIN_KINASE_DOM"/>
    <property type="match status" value="1"/>
</dbReference>
<dbReference type="Pfam" id="PF07714">
    <property type="entry name" value="PK_Tyr_Ser-Thr"/>
    <property type="match status" value="1"/>
</dbReference>
<evidence type="ECO:0000313" key="12">
    <source>
        <dbReference type="Proteomes" id="UP001172457"/>
    </source>
</evidence>
<dbReference type="SUPFAM" id="SSF56112">
    <property type="entry name" value="Protein kinase-like (PK-like)"/>
    <property type="match status" value="1"/>
</dbReference>
<evidence type="ECO:0000256" key="1">
    <source>
        <dbReference type="ARBA" id="ARBA00022527"/>
    </source>
</evidence>
<feature type="binding site" evidence="9">
    <location>
        <position position="57"/>
    </location>
    <ligand>
        <name>ATP</name>
        <dbReference type="ChEBI" id="CHEBI:30616"/>
    </ligand>
</feature>
<dbReference type="InterPro" id="IPR011009">
    <property type="entry name" value="Kinase-like_dom_sf"/>
</dbReference>
<dbReference type="InterPro" id="IPR008271">
    <property type="entry name" value="Ser/Thr_kinase_AS"/>
</dbReference>
<dbReference type="Proteomes" id="UP001172457">
    <property type="component" value="Chromosome 8"/>
</dbReference>
<dbReference type="Gene3D" id="3.30.200.20">
    <property type="entry name" value="Phosphorylase Kinase, domain 1"/>
    <property type="match status" value="1"/>
</dbReference>
<evidence type="ECO:0000256" key="3">
    <source>
        <dbReference type="ARBA" id="ARBA00022737"/>
    </source>
</evidence>
<dbReference type="PANTHER" id="PTHR23315:SF275">
    <property type="entry name" value="U-BOX DOMAIN-CONTAINING PROTEIN 13"/>
    <property type="match status" value="1"/>
</dbReference>
<dbReference type="PROSITE" id="PS50176">
    <property type="entry name" value="ARM_REPEAT"/>
    <property type="match status" value="2"/>
</dbReference>
<comment type="caution">
    <text evidence="11">The sequence shown here is derived from an EMBL/GenBank/DDBJ whole genome shotgun (WGS) entry which is preliminary data.</text>
</comment>
<evidence type="ECO:0000256" key="5">
    <source>
        <dbReference type="ARBA" id="ARBA00022777"/>
    </source>
</evidence>
<dbReference type="SMART" id="SM00220">
    <property type="entry name" value="S_TKc"/>
    <property type="match status" value="1"/>
</dbReference>
<dbReference type="FunFam" id="3.30.200.20:FF:000039">
    <property type="entry name" value="receptor-like protein kinase FERONIA"/>
    <property type="match status" value="1"/>
</dbReference>
<feature type="repeat" description="ARM" evidence="8">
    <location>
        <begin position="662"/>
        <end position="704"/>
    </location>
</feature>